<comment type="caution">
    <text evidence="12">The sequence shown here is derived from an EMBL/GenBank/DDBJ whole genome shotgun (WGS) entry which is preliminary data.</text>
</comment>
<keyword evidence="5 10" id="KW-0812">Transmembrane</keyword>
<evidence type="ECO:0000259" key="11">
    <source>
        <dbReference type="PROSITE" id="PS51779"/>
    </source>
</evidence>
<dbReference type="InterPro" id="IPR005565">
    <property type="entry name" value="Hemolysn_activator_HlyB_C"/>
</dbReference>
<dbReference type="InterPro" id="IPR034746">
    <property type="entry name" value="POTRA"/>
</dbReference>
<gene>
    <name evidence="12" type="ORF">IXB50_05325</name>
</gene>
<keyword evidence="3" id="KW-0813">Transport</keyword>
<feature type="region of interest" description="Disordered" evidence="9">
    <location>
        <begin position="62"/>
        <end position="90"/>
    </location>
</feature>
<proteinExistence type="inferred from homology"/>
<dbReference type="Gene3D" id="3.10.20.310">
    <property type="entry name" value="membrane protein fhac"/>
    <property type="match status" value="1"/>
</dbReference>
<evidence type="ECO:0000256" key="4">
    <source>
        <dbReference type="ARBA" id="ARBA00022452"/>
    </source>
</evidence>
<dbReference type="InterPro" id="IPR051544">
    <property type="entry name" value="TPS_OM_transporter"/>
</dbReference>
<evidence type="ECO:0000256" key="6">
    <source>
        <dbReference type="ARBA" id="ARBA00022927"/>
    </source>
</evidence>
<reference evidence="12" key="2">
    <citation type="journal article" date="2021" name="Mar. Drugs">
        <title>Genome Reduction and Secondary Metabolism of the Marine Sponge-Associated Cyanobacterium Leptothoe.</title>
        <authorList>
            <person name="Konstantinou D."/>
            <person name="Popin R.V."/>
            <person name="Fewer D.P."/>
            <person name="Sivonen K."/>
            <person name="Gkelis S."/>
        </authorList>
    </citation>
    <scope>NUCLEOTIDE SEQUENCE</scope>
    <source>
        <strain evidence="12">TAU-MAC 1115</strain>
    </source>
</reference>
<sequence>MYQTSNLHDKRRAAYGLRAIVGYWFLNAISVACLLWLSSGGKAHAQAPSLERITPQNVIIPQPESQPEQLPPQELPSADELLGPSPAPPIGPSLPPNSATFLIKEFEFSESTVFDEEELRAETDKYKGESKTFADIAAAREAVTNLYLENGYLTSGAIVPPQEITDGVVTMTIVEGSLSEIVVTGTRRLHQGYIRSRIALGAAAPLNVNDLVERLQLLQLDPLVTSISADLQATPEPGENRLVVDVLEADSFGVMYTLDNNRSPSVGTVRHQLQATEANLTGLGDSLSIGYTLTSGSNGINADYTLPISPYGTTLNLAVDQSDNDVIEEPFDVLEIDSDSDFYELTLRHPLQLTPTQEFAIGLTASHQRSQTSLGIDDIGPTPLSLGADDEGRTKVSALRFFQEWTNRSPKQVLALRSQFNLGLDFLDATVNEGDVPDSRFFSWQGQAQWVRVLSPDTLLLLKGSTQLATDSLLNLEQLSIGGQSTVRGYRQNLLSTDNGVLASAEVRLPLWRDQDGKNKKTLQLTPFLDAGYGWNAEGGNSDSLASVGVGLLFQQPDLIARLDWGIPLISVPDDRHSLQENGVYFTLQYSFF</sequence>
<evidence type="ECO:0000256" key="5">
    <source>
        <dbReference type="ARBA" id="ARBA00022692"/>
    </source>
</evidence>
<evidence type="ECO:0000256" key="10">
    <source>
        <dbReference type="SAM" id="Phobius"/>
    </source>
</evidence>
<comment type="subcellular location">
    <subcellularLocation>
        <location evidence="1">Cell outer membrane</location>
    </subcellularLocation>
</comment>
<keyword evidence="13" id="KW-1185">Reference proteome</keyword>
<dbReference type="Pfam" id="PF08479">
    <property type="entry name" value="POTRA_2"/>
    <property type="match status" value="1"/>
</dbReference>
<dbReference type="Proteomes" id="UP000717364">
    <property type="component" value="Unassembled WGS sequence"/>
</dbReference>
<dbReference type="AlphaFoldDB" id="A0A947DDY4"/>
<evidence type="ECO:0000256" key="2">
    <source>
        <dbReference type="ARBA" id="ARBA00009055"/>
    </source>
</evidence>
<name>A0A947DDY4_9CYAN</name>
<reference evidence="12" key="1">
    <citation type="submission" date="2020-11" db="EMBL/GenBank/DDBJ databases">
        <authorList>
            <person name="Konstantinou D."/>
            <person name="Gkelis S."/>
            <person name="Popin R."/>
            <person name="Fewer D."/>
            <person name="Sivonen K."/>
        </authorList>
    </citation>
    <scope>NUCLEOTIDE SEQUENCE</scope>
    <source>
        <strain evidence="12">TAU-MAC 1115</strain>
    </source>
</reference>
<dbReference type="InterPro" id="IPR013686">
    <property type="entry name" value="Polypept-transport_assoc_ShlB"/>
</dbReference>
<dbReference type="GO" id="GO:0009279">
    <property type="term" value="C:cell outer membrane"/>
    <property type="evidence" value="ECO:0007669"/>
    <property type="project" value="UniProtKB-SubCell"/>
</dbReference>
<dbReference type="PROSITE" id="PS51779">
    <property type="entry name" value="POTRA"/>
    <property type="match status" value="1"/>
</dbReference>
<evidence type="ECO:0000256" key="1">
    <source>
        <dbReference type="ARBA" id="ARBA00004442"/>
    </source>
</evidence>
<keyword evidence="8" id="KW-0998">Cell outer membrane</keyword>
<dbReference type="PANTHER" id="PTHR34597">
    <property type="entry name" value="SLR1661 PROTEIN"/>
    <property type="match status" value="1"/>
</dbReference>
<dbReference type="RefSeq" id="WP_215607913.1">
    <property type="nucleotide sequence ID" value="NZ_JADOES010000007.1"/>
</dbReference>
<keyword evidence="4" id="KW-1134">Transmembrane beta strand</keyword>
<evidence type="ECO:0000313" key="13">
    <source>
        <dbReference type="Proteomes" id="UP000717364"/>
    </source>
</evidence>
<dbReference type="GO" id="GO:0098046">
    <property type="term" value="C:type V protein secretion system complex"/>
    <property type="evidence" value="ECO:0007669"/>
    <property type="project" value="TreeGrafter"/>
</dbReference>
<dbReference type="Gene3D" id="2.40.160.50">
    <property type="entry name" value="membrane protein fhac: a member of the omp85/tpsb transporter family"/>
    <property type="match status" value="1"/>
</dbReference>
<keyword evidence="10" id="KW-1133">Transmembrane helix</keyword>
<evidence type="ECO:0000256" key="9">
    <source>
        <dbReference type="SAM" id="MobiDB-lite"/>
    </source>
</evidence>
<evidence type="ECO:0000256" key="3">
    <source>
        <dbReference type="ARBA" id="ARBA00022448"/>
    </source>
</evidence>
<keyword evidence="7 10" id="KW-0472">Membrane</keyword>
<accession>A0A947DDY4</accession>
<dbReference type="Pfam" id="PF03865">
    <property type="entry name" value="ShlB"/>
    <property type="match status" value="1"/>
</dbReference>
<feature type="domain" description="POTRA" evidence="11">
    <location>
        <begin position="101"/>
        <end position="176"/>
    </location>
</feature>
<dbReference type="EMBL" id="JADOES010000007">
    <property type="protein sequence ID" value="MBT9314839.1"/>
    <property type="molecule type" value="Genomic_DNA"/>
</dbReference>
<evidence type="ECO:0000256" key="8">
    <source>
        <dbReference type="ARBA" id="ARBA00023237"/>
    </source>
</evidence>
<feature type="compositionally biased region" description="Low complexity" evidence="9">
    <location>
        <begin position="75"/>
        <end position="84"/>
    </location>
</feature>
<comment type="similarity">
    <text evidence="2">Belongs to the TPS (TC 1.B.20) family.</text>
</comment>
<feature type="transmembrane region" description="Helical" evidence="10">
    <location>
        <begin position="20"/>
        <end position="38"/>
    </location>
</feature>
<keyword evidence="6" id="KW-0653">Protein transport</keyword>
<protein>
    <submittedName>
        <fullName evidence="12">ShlB/FhaC/HecB family hemolysin secretion/activation protein</fullName>
    </submittedName>
</protein>
<evidence type="ECO:0000256" key="7">
    <source>
        <dbReference type="ARBA" id="ARBA00023136"/>
    </source>
</evidence>
<dbReference type="GO" id="GO:0046819">
    <property type="term" value="P:protein secretion by the type V secretion system"/>
    <property type="evidence" value="ECO:0007669"/>
    <property type="project" value="TreeGrafter"/>
</dbReference>
<evidence type="ECO:0000313" key="12">
    <source>
        <dbReference type="EMBL" id="MBT9314839.1"/>
    </source>
</evidence>
<organism evidence="12 13">
    <name type="scientific">Leptothoe spongobia TAU-MAC 1115</name>
    <dbReference type="NCBI Taxonomy" id="1967444"/>
    <lineage>
        <taxon>Bacteria</taxon>
        <taxon>Bacillati</taxon>
        <taxon>Cyanobacteriota</taxon>
        <taxon>Cyanophyceae</taxon>
        <taxon>Nodosilineales</taxon>
        <taxon>Cymatolegaceae</taxon>
        <taxon>Leptothoe</taxon>
        <taxon>Leptothoe spongobia</taxon>
    </lineage>
</organism>
<dbReference type="GO" id="GO:0008320">
    <property type="term" value="F:protein transmembrane transporter activity"/>
    <property type="evidence" value="ECO:0007669"/>
    <property type="project" value="TreeGrafter"/>
</dbReference>
<dbReference type="PANTHER" id="PTHR34597:SF1">
    <property type="entry name" value="HEME_HEMOPEXIN TRANSPORTER PROTEIN HUXB"/>
    <property type="match status" value="1"/>
</dbReference>